<proteinExistence type="predicted"/>
<keyword evidence="4" id="KW-0539">Nucleus</keyword>
<evidence type="ECO:0000256" key="1">
    <source>
        <dbReference type="ARBA" id="ARBA00004123"/>
    </source>
</evidence>
<dbReference type="VEuPathDB" id="FungiDB:L203_03199"/>
<evidence type="ECO:0000313" key="7">
    <source>
        <dbReference type="Proteomes" id="UP000094043"/>
    </source>
</evidence>
<dbReference type="Pfam" id="PF09734">
    <property type="entry name" value="Tau95"/>
    <property type="match status" value="1"/>
</dbReference>
<accession>A0A1E3IHB7</accession>
<dbReference type="KEGG" id="cdep:91086162"/>
<gene>
    <name evidence="6" type="ORF">L203_101950</name>
</gene>
<sequence>MGEPAQARTSSLAPYHNLSKHPYTSIEYPGPVSEPAAILNYASQDTINACFNAPAAARANLQVRFRGDQPGPPLRGHRTQSQKLLLRVVKRRHRKPQGSQDVQGVFMIQIAGVVNYTVRFVSMADYHWTPDPNGHTASLLSALKRLDYNAILDYTFPPLDEEFVEPNSNSLDPHVEYRSKLDLQPPPIFTTRQLPFAYNFKMPPQATPEQVPHPITGRLRTRYVNKARISGISPQTLQHDHSPSDVPTAPTAIIKDKLGQLRPELLQKLRDKFLERPVWTKHSLLAQFSPEQAREIRRNKVYITAVAYVMTTGVFWNCHVRLGYDPVADPEARRYQRVFFYPQKKTVKNPINVKSDDEEEERVKGWWNAEQERLISQGKRPALDSKKAHIFDGQYLNREQSDFQLCDVVDPFIFRYINDTEHLSRMCTVKSGWYMPTWATLIKSLIRTKFVHMWETGTPAPDDLCLPVIEEYQRGLLNSDDEDDKDAQEDMDVDEEEDEQVQETQENATEMDEDD</sequence>
<dbReference type="AlphaFoldDB" id="A0A1E3IHB7"/>
<organism evidence="6 7">
    <name type="scientific">Cryptococcus depauperatus CBS 7841</name>
    <dbReference type="NCBI Taxonomy" id="1295531"/>
    <lineage>
        <taxon>Eukaryota</taxon>
        <taxon>Fungi</taxon>
        <taxon>Dikarya</taxon>
        <taxon>Basidiomycota</taxon>
        <taxon>Agaricomycotina</taxon>
        <taxon>Tremellomycetes</taxon>
        <taxon>Tremellales</taxon>
        <taxon>Cryptococcaceae</taxon>
        <taxon>Cryptococcus</taxon>
    </lineage>
</organism>
<dbReference type="InterPro" id="IPR042536">
    <property type="entry name" value="TFIIIC_tauA_Sfc1"/>
</dbReference>
<dbReference type="GO" id="GO:0005634">
    <property type="term" value="C:nucleus"/>
    <property type="evidence" value="ECO:0007669"/>
    <property type="project" value="UniProtKB-SubCell"/>
</dbReference>
<dbReference type="PANTHER" id="PTHR13230">
    <property type="entry name" value="GENERAL TRANSCRIPTION FACTOR IIIC, POLYPEPTIDE 5"/>
    <property type="match status" value="1"/>
</dbReference>
<dbReference type="PANTHER" id="PTHR13230:SF5">
    <property type="entry name" value="GENERAL TRANSCRIPTION FACTOR 3C POLYPEPTIDE 5"/>
    <property type="match status" value="1"/>
</dbReference>
<evidence type="ECO:0000256" key="5">
    <source>
        <dbReference type="SAM" id="MobiDB-lite"/>
    </source>
</evidence>
<reference evidence="6" key="3">
    <citation type="submission" date="2024-01" db="EMBL/GenBank/DDBJ databases">
        <authorList>
            <person name="Coelho M.A."/>
            <person name="David-Palma M."/>
            <person name="Shea T."/>
            <person name="Sun S."/>
            <person name="Cuomo C.A."/>
            <person name="Heitman J."/>
        </authorList>
    </citation>
    <scope>NUCLEOTIDE SEQUENCE</scope>
    <source>
        <strain evidence="6">CBS 7841</strain>
    </source>
</reference>
<dbReference type="Gene3D" id="3.30.200.160">
    <property type="entry name" value="TFIIIC, subcomplex tauA, subunit Sfc1, barrel domain"/>
    <property type="match status" value="1"/>
</dbReference>
<feature type="compositionally biased region" description="Acidic residues" evidence="5">
    <location>
        <begin position="479"/>
        <end position="501"/>
    </location>
</feature>
<keyword evidence="2" id="KW-0238">DNA-binding</keyword>
<dbReference type="InterPro" id="IPR040454">
    <property type="entry name" value="TF_IIIC_Tfc1/Sfc1"/>
</dbReference>
<evidence type="ECO:0000313" key="6">
    <source>
        <dbReference type="EMBL" id="WVN86778.1"/>
    </source>
</evidence>
<dbReference type="Proteomes" id="UP000094043">
    <property type="component" value="Chromosome 2"/>
</dbReference>
<reference evidence="6" key="1">
    <citation type="submission" date="2016-06" db="EMBL/GenBank/DDBJ databases">
        <authorList>
            <person name="Cuomo C."/>
            <person name="Litvintseva A."/>
            <person name="Heitman J."/>
            <person name="Chen Y."/>
            <person name="Sun S."/>
            <person name="Springer D."/>
            <person name="Dromer F."/>
            <person name="Young S."/>
            <person name="Zeng Q."/>
            <person name="Chapman S."/>
            <person name="Gujja S."/>
            <person name="Saif S."/>
            <person name="Birren B."/>
        </authorList>
    </citation>
    <scope>NUCLEOTIDE SEQUENCE</scope>
    <source>
        <strain evidence="6">CBS 7841</strain>
    </source>
</reference>
<evidence type="ECO:0000256" key="2">
    <source>
        <dbReference type="ARBA" id="ARBA00023125"/>
    </source>
</evidence>
<dbReference type="GO" id="GO:0001002">
    <property type="term" value="F:RNA polymerase III type 1 promoter sequence-specific DNA binding"/>
    <property type="evidence" value="ECO:0007669"/>
    <property type="project" value="TreeGrafter"/>
</dbReference>
<evidence type="ECO:0000256" key="3">
    <source>
        <dbReference type="ARBA" id="ARBA00023163"/>
    </source>
</evidence>
<dbReference type="OrthoDB" id="5598268at2759"/>
<dbReference type="InterPro" id="IPR019136">
    <property type="entry name" value="TF_IIIC_su-5_HTH"/>
</dbReference>
<dbReference type="EMBL" id="CP143785">
    <property type="protein sequence ID" value="WVN86778.1"/>
    <property type="molecule type" value="Genomic_DNA"/>
</dbReference>
<dbReference type="GO" id="GO:0006384">
    <property type="term" value="P:transcription initiation at RNA polymerase III promoter"/>
    <property type="evidence" value="ECO:0007669"/>
    <property type="project" value="InterPro"/>
</dbReference>
<evidence type="ECO:0000256" key="4">
    <source>
        <dbReference type="ARBA" id="ARBA00023242"/>
    </source>
</evidence>
<dbReference type="Pfam" id="PF17682">
    <property type="entry name" value="Tau95_N"/>
    <property type="match status" value="1"/>
</dbReference>
<comment type="subcellular location">
    <subcellularLocation>
        <location evidence="1">Nucleus</location>
    </subcellularLocation>
</comment>
<protein>
    <submittedName>
        <fullName evidence="6">Uncharacterized protein</fullName>
    </submittedName>
</protein>
<feature type="region of interest" description="Disordered" evidence="5">
    <location>
        <begin position="475"/>
        <end position="515"/>
    </location>
</feature>
<dbReference type="GO" id="GO:0001003">
    <property type="term" value="F:RNA polymerase III type 2 promoter sequence-specific DNA binding"/>
    <property type="evidence" value="ECO:0007669"/>
    <property type="project" value="TreeGrafter"/>
</dbReference>
<dbReference type="GeneID" id="91086162"/>
<keyword evidence="7" id="KW-1185">Reference proteome</keyword>
<dbReference type="GO" id="GO:0000127">
    <property type="term" value="C:transcription factor TFIIIC complex"/>
    <property type="evidence" value="ECO:0007669"/>
    <property type="project" value="InterPro"/>
</dbReference>
<dbReference type="InterPro" id="IPR041499">
    <property type="entry name" value="Tfc1/Sfc1_N"/>
</dbReference>
<name>A0A1E3IHB7_9TREE</name>
<dbReference type="RefSeq" id="XP_066067478.1">
    <property type="nucleotide sequence ID" value="XM_066211381.1"/>
</dbReference>
<reference evidence="6" key="2">
    <citation type="journal article" date="2022" name="Elife">
        <title>Obligate sexual reproduction of a homothallic fungus closely related to the Cryptococcus pathogenic species complex.</title>
        <authorList>
            <person name="Passer A.R."/>
            <person name="Clancey S.A."/>
            <person name="Shea T."/>
            <person name="David-Palma M."/>
            <person name="Averette A.F."/>
            <person name="Boekhout T."/>
            <person name="Porcel B.M."/>
            <person name="Nowrousian M."/>
            <person name="Cuomo C.A."/>
            <person name="Sun S."/>
            <person name="Heitman J."/>
            <person name="Coelho M.A."/>
        </authorList>
    </citation>
    <scope>NUCLEOTIDE SEQUENCE</scope>
    <source>
        <strain evidence="6">CBS 7841</strain>
    </source>
</reference>
<keyword evidence="3" id="KW-0804">Transcription</keyword>